<gene>
    <name evidence="3" type="ORF">TKK_019035</name>
</gene>
<evidence type="ECO:0000313" key="4">
    <source>
        <dbReference type="Proteomes" id="UP001627154"/>
    </source>
</evidence>
<dbReference type="SUPFAM" id="SSF53098">
    <property type="entry name" value="Ribonuclease H-like"/>
    <property type="match status" value="1"/>
</dbReference>
<dbReference type="Pfam" id="PF04937">
    <property type="entry name" value="DUF659"/>
    <property type="match status" value="1"/>
</dbReference>
<dbReference type="PANTHER" id="PTHR32344">
    <property type="entry name" value="U1-TYPE DOMAIN-CONTAINING PROTEIN"/>
    <property type="match status" value="1"/>
</dbReference>
<feature type="domain" description="DUF659" evidence="2">
    <location>
        <begin position="74"/>
        <end position="230"/>
    </location>
</feature>
<proteinExistence type="predicted"/>
<organism evidence="3 4">
    <name type="scientific">Trichogramma kaykai</name>
    <dbReference type="NCBI Taxonomy" id="54128"/>
    <lineage>
        <taxon>Eukaryota</taxon>
        <taxon>Metazoa</taxon>
        <taxon>Ecdysozoa</taxon>
        <taxon>Arthropoda</taxon>
        <taxon>Hexapoda</taxon>
        <taxon>Insecta</taxon>
        <taxon>Pterygota</taxon>
        <taxon>Neoptera</taxon>
        <taxon>Endopterygota</taxon>
        <taxon>Hymenoptera</taxon>
        <taxon>Apocrita</taxon>
        <taxon>Proctotrupomorpha</taxon>
        <taxon>Chalcidoidea</taxon>
        <taxon>Trichogrammatidae</taxon>
        <taxon>Trichogramma</taxon>
    </lineage>
</organism>
<dbReference type="InterPro" id="IPR033375">
    <property type="entry name" value="Cggbp1"/>
</dbReference>
<evidence type="ECO:0000256" key="1">
    <source>
        <dbReference type="SAM" id="MobiDB-lite"/>
    </source>
</evidence>
<dbReference type="InterPro" id="IPR012337">
    <property type="entry name" value="RNaseH-like_sf"/>
</dbReference>
<reference evidence="3 4" key="1">
    <citation type="journal article" date="2024" name="bioRxiv">
        <title>A reference genome for Trichogramma kaykai: A tiny desert-dwelling parasitoid wasp with competing sex-ratio distorters.</title>
        <authorList>
            <person name="Culotta J."/>
            <person name="Lindsey A.R."/>
        </authorList>
    </citation>
    <scope>NUCLEOTIDE SEQUENCE [LARGE SCALE GENOMIC DNA]</scope>
    <source>
        <strain evidence="3 4">KSX58</strain>
    </source>
</reference>
<sequence>MVLQHVDTATHQTRLRSKGPRQQQLSQMINKPEKNEFFKNLCETFLACNIPFYKLSNPHLNRFLKKYCVHQNIPDESTLRKNYVPQIYQEILDEIRKKLDKKLLWISADETTDINGRYIANLIIGSLETEPSPSYLISCRQLEKTNHSTVARFVNDSLNRLFFPESPNEKVLIFLSDAAPYMLKAVRALKPFYPNLIHVTCFAHALHRLAEQVRITFCNVNELIATTKKVFLKAPVRICKYKEMAANLPLPPEPIITRWGTWIEAALFYHQNFEVVREIVMQFEDSDALSIPKCKAAFQNATIRKDLAIINTHFSYIPSSITKLETQNLPLHEALSIMKGAIVKNSQIPDYLEKIKEKLTNVLNNNPGYSALCHIDDFTHTENSVELPETVSPSIVPYFKFCPVTSIDVERSFSSYKLILNDRRRSLKIENLEHYIVINMYYNAIEKNAIEQ</sequence>
<evidence type="ECO:0000259" key="2">
    <source>
        <dbReference type="Pfam" id="PF04937"/>
    </source>
</evidence>
<accession>A0ABD2VXD2</accession>
<keyword evidence="4" id="KW-1185">Reference proteome</keyword>
<dbReference type="EMBL" id="JBJJXI010000158">
    <property type="protein sequence ID" value="KAL3385254.1"/>
    <property type="molecule type" value="Genomic_DNA"/>
</dbReference>
<protein>
    <recommendedName>
        <fullName evidence="2">DUF659 domain-containing protein</fullName>
    </recommendedName>
</protein>
<feature type="region of interest" description="Disordered" evidence="1">
    <location>
        <begin position="1"/>
        <end position="24"/>
    </location>
</feature>
<dbReference type="AlphaFoldDB" id="A0ABD2VXD2"/>
<dbReference type="InterPro" id="IPR007021">
    <property type="entry name" value="DUF659"/>
</dbReference>
<dbReference type="PANTHER" id="PTHR32344:SF1">
    <property type="entry name" value="U1-TYPE DOMAIN-CONTAINING PROTEIN"/>
    <property type="match status" value="1"/>
</dbReference>
<name>A0ABD2VXD2_9HYME</name>
<comment type="caution">
    <text evidence="3">The sequence shown here is derived from an EMBL/GenBank/DDBJ whole genome shotgun (WGS) entry which is preliminary data.</text>
</comment>
<evidence type="ECO:0000313" key="3">
    <source>
        <dbReference type="EMBL" id="KAL3385254.1"/>
    </source>
</evidence>
<dbReference type="Proteomes" id="UP001627154">
    <property type="component" value="Unassembled WGS sequence"/>
</dbReference>